<dbReference type="EMBL" id="BMMK01000031">
    <property type="protein sequence ID" value="GGM73654.1"/>
    <property type="molecule type" value="Genomic_DNA"/>
</dbReference>
<proteinExistence type="predicted"/>
<gene>
    <name evidence="3" type="ORF">GCM10012275_50490</name>
</gene>
<evidence type="ECO:0000313" key="3">
    <source>
        <dbReference type="EMBL" id="GGM73654.1"/>
    </source>
</evidence>
<dbReference type="RefSeq" id="WP_189060917.1">
    <property type="nucleotide sequence ID" value="NZ_BMMK01000031.1"/>
</dbReference>
<evidence type="ECO:0000313" key="4">
    <source>
        <dbReference type="Proteomes" id="UP000637578"/>
    </source>
</evidence>
<feature type="region of interest" description="Disordered" evidence="2">
    <location>
        <begin position="217"/>
        <end position="263"/>
    </location>
</feature>
<evidence type="ECO:0000256" key="2">
    <source>
        <dbReference type="SAM" id="MobiDB-lite"/>
    </source>
</evidence>
<comment type="caution">
    <text evidence="3">The sequence shown here is derived from an EMBL/GenBank/DDBJ whole genome shotgun (WGS) entry which is preliminary data.</text>
</comment>
<feature type="compositionally biased region" description="Low complexity" evidence="2">
    <location>
        <begin position="484"/>
        <end position="493"/>
    </location>
</feature>
<dbReference type="AlphaFoldDB" id="A0A8J3CJX3"/>
<dbReference type="Proteomes" id="UP000637578">
    <property type="component" value="Unassembled WGS sequence"/>
</dbReference>
<reference evidence="3" key="2">
    <citation type="submission" date="2020-09" db="EMBL/GenBank/DDBJ databases">
        <authorList>
            <person name="Sun Q."/>
            <person name="Zhou Y."/>
        </authorList>
    </citation>
    <scope>NUCLEOTIDE SEQUENCE</scope>
    <source>
        <strain evidence="3">CGMCC 4.5737</strain>
    </source>
</reference>
<name>A0A8J3CJX3_9PSEU</name>
<keyword evidence="4" id="KW-1185">Reference proteome</keyword>
<feature type="region of interest" description="Disordered" evidence="2">
    <location>
        <begin position="466"/>
        <end position="529"/>
    </location>
</feature>
<feature type="region of interest" description="Disordered" evidence="2">
    <location>
        <begin position="555"/>
        <end position="596"/>
    </location>
</feature>
<feature type="compositionally biased region" description="Acidic residues" evidence="2">
    <location>
        <begin position="514"/>
        <end position="525"/>
    </location>
</feature>
<accession>A0A8J3CJX3</accession>
<evidence type="ECO:0000256" key="1">
    <source>
        <dbReference type="SAM" id="Coils"/>
    </source>
</evidence>
<reference evidence="3" key="1">
    <citation type="journal article" date="2014" name="Int. J. Syst. Evol. Microbiol.">
        <title>Complete genome sequence of Corynebacterium casei LMG S-19264T (=DSM 44701T), isolated from a smear-ripened cheese.</title>
        <authorList>
            <consortium name="US DOE Joint Genome Institute (JGI-PGF)"/>
            <person name="Walter F."/>
            <person name="Albersmeier A."/>
            <person name="Kalinowski J."/>
            <person name="Ruckert C."/>
        </authorList>
    </citation>
    <scope>NUCLEOTIDE SEQUENCE</scope>
    <source>
        <strain evidence="3">CGMCC 4.5737</strain>
    </source>
</reference>
<feature type="compositionally biased region" description="Basic and acidic residues" evidence="2">
    <location>
        <begin position="466"/>
        <end position="475"/>
    </location>
</feature>
<feature type="coiled-coil region" evidence="1">
    <location>
        <begin position="430"/>
        <end position="457"/>
    </location>
</feature>
<sequence>MVRRTTPRHREDARRRDADLIRRTRIVLGDREATAGRLAVLEGAADSVRRLSTAAKVMLALQAEERRVAVRDVATFDEWKVRGRRVRSGECGLRALPAHVGEQIPANLRLEAVFDIGQTEPRDQSAAASTELAPAEVLASTQAAGVDSVGRPEPTPSPLEHLCAQVEAAGYRIEQTATCNRVDTAAGVVYLRRDDEATAAAALALMLADVLAHPRTSAVTGPNTAHTAAPGHEHPEAAPATPAPVDPSLRPTPTTTEQEDCRTPEIVRLNLGRYGTATAAVTTNWTTGRTRYVVRADRIAGAVTVSPERHPYPDDDTVVPQDIDVDWGDTLEDTDRRVTGYDPHPSPLTANGITLIGGTRGIRPQTILDGERLGLSVRRATGHLTSSTVPTRTEDRVTALTQGVLQHWLSHPDLEAVRLATARYYAPARAAKAQSDADRLQEQIDTLVAERDQHLARAAAFHRLVTESDSDHRGPEPAPPSPAPVEEVPVSGSGDVPVAAPPDNVQAERTEANPVEDELGSDPDAADPKDDTWQQFIAAMADTDTAHGASPDHPVLTAPPETPLSIEHRGVVNPPGVAEGIPASPPDDSPSVTTAQLDAAAKVLTRLVVPSPDRDWDTQLDDHERKACRQWARDVFTAAGFHITPPPLSPTAP</sequence>
<protein>
    <submittedName>
        <fullName evidence="3">Uncharacterized protein</fullName>
    </submittedName>
</protein>
<organism evidence="3 4">
    <name type="scientific">Longimycelium tulufanense</name>
    <dbReference type="NCBI Taxonomy" id="907463"/>
    <lineage>
        <taxon>Bacteria</taxon>
        <taxon>Bacillati</taxon>
        <taxon>Actinomycetota</taxon>
        <taxon>Actinomycetes</taxon>
        <taxon>Pseudonocardiales</taxon>
        <taxon>Pseudonocardiaceae</taxon>
        <taxon>Longimycelium</taxon>
    </lineage>
</organism>
<keyword evidence="1" id="KW-0175">Coiled coil</keyword>